<evidence type="ECO:0000313" key="8">
    <source>
        <dbReference type="EMBL" id="SDK03261.1"/>
    </source>
</evidence>
<dbReference type="GO" id="GO:0051539">
    <property type="term" value="F:4 iron, 4 sulfur cluster binding"/>
    <property type="evidence" value="ECO:0007669"/>
    <property type="project" value="UniProtKB-KW"/>
</dbReference>
<keyword evidence="3" id="KW-0479">Metal-binding</keyword>
<keyword evidence="9" id="KW-1185">Reference proteome</keyword>
<feature type="domain" description="4Fe-4S ferredoxin-type" evidence="7">
    <location>
        <begin position="1"/>
        <end position="29"/>
    </location>
</feature>
<dbReference type="PANTHER" id="PTHR42859:SF10">
    <property type="entry name" value="DIMETHYLSULFOXIDE REDUCTASE CHAIN B"/>
    <property type="match status" value="1"/>
</dbReference>
<evidence type="ECO:0000256" key="1">
    <source>
        <dbReference type="ARBA" id="ARBA00022448"/>
    </source>
</evidence>
<keyword evidence="2" id="KW-0004">4Fe-4S</keyword>
<keyword evidence="1" id="KW-0813">Transport</keyword>
<dbReference type="PANTHER" id="PTHR42859">
    <property type="entry name" value="OXIDOREDUCTASE"/>
    <property type="match status" value="1"/>
</dbReference>
<dbReference type="Proteomes" id="UP000198718">
    <property type="component" value="Unassembled WGS sequence"/>
</dbReference>
<name>A0A1G8YKH5_9FIRM</name>
<evidence type="ECO:0000259" key="7">
    <source>
        <dbReference type="PROSITE" id="PS51379"/>
    </source>
</evidence>
<evidence type="ECO:0000256" key="5">
    <source>
        <dbReference type="ARBA" id="ARBA00023004"/>
    </source>
</evidence>
<evidence type="ECO:0000256" key="6">
    <source>
        <dbReference type="ARBA" id="ARBA00023014"/>
    </source>
</evidence>
<dbReference type="OrthoDB" id="9810688at2"/>
<dbReference type="InterPro" id="IPR017896">
    <property type="entry name" value="4Fe4S_Fe-S-bd"/>
</dbReference>
<feature type="domain" description="4Fe-4S ferredoxin-type" evidence="7">
    <location>
        <begin position="74"/>
        <end position="102"/>
    </location>
</feature>
<keyword evidence="6" id="KW-0411">Iron-sulfur</keyword>
<dbReference type="PROSITE" id="PS00198">
    <property type="entry name" value="4FE4S_FER_1"/>
    <property type="match status" value="2"/>
</dbReference>
<sequence>MALKFISDKCIGCKLCHLACSGAHEDVFNPGLARLSVESYYQDKNLQIDGNVCTLCGECVDVCPTSAIELKEGRLHYSLEDCINCGVCVSACPEEVILQKDEGVGICDLCEGSPWCVKSCPHGALVYEEVK</sequence>
<gene>
    <name evidence="8" type="ORF">SAMN05660472_00570</name>
</gene>
<evidence type="ECO:0000313" key="9">
    <source>
        <dbReference type="Proteomes" id="UP000198718"/>
    </source>
</evidence>
<dbReference type="RefSeq" id="WP_090549990.1">
    <property type="nucleotide sequence ID" value="NZ_FNFP01000001.1"/>
</dbReference>
<keyword evidence="4" id="KW-0249">Electron transport</keyword>
<dbReference type="Gene3D" id="3.30.70.20">
    <property type="match status" value="2"/>
</dbReference>
<feature type="domain" description="4Fe-4S ferredoxin-type" evidence="7">
    <location>
        <begin position="44"/>
        <end position="73"/>
    </location>
</feature>
<dbReference type="InterPro" id="IPR017900">
    <property type="entry name" value="4Fe4S_Fe_S_CS"/>
</dbReference>
<dbReference type="STRING" id="393762.SAMN05660472_00570"/>
<dbReference type="GO" id="GO:0046872">
    <property type="term" value="F:metal ion binding"/>
    <property type="evidence" value="ECO:0007669"/>
    <property type="project" value="UniProtKB-KW"/>
</dbReference>
<dbReference type="EMBL" id="FNFP01000001">
    <property type="protein sequence ID" value="SDK03261.1"/>
    <property type="molecule type" value="Genomic_DNA"/>
</dbReference>
<reference evidence="8 9" key="1">
    <citation type="submission" date="2016-10" db="EMBL/GenBank/DDBJ databases">
        <authorList>
            <person name="de Groot N.N."/>
        </authorList>
    </citation>
    <scope>NUCLEOTIDE SEQUENCE [LARGE SCALE GENOMIC DNA]</scope>
    <source>
        <strain evidence="8 9">DSM 18346</strain>
    </source>
</reference>
<proteinExistence type="predicted"/>
<evidence type="ECO:0000256" key="4">
    <source>
        <dbReference type="ARBA" id="ARBA00022982"/>
    </source>
</evidence>
<organism evidence="8 9">
    <name type="scientific">Natronincola ferrireducens</name>
    <dbReference type="NCBI Taxonomy" id="393762"/>
    <lineage>
        <taxon>Bacteria</taxon>
        <taxon>Bacillati</taxon>
        <taxon>Bacillota</taxon>
        <taxon>Clostridia</taxon>
        <taxon>Peptostreptococcales</taxon>
        <taxon>Natronincolaceae</taxon>
        <taxon>Natronincola</taxon>
    </lineage>
</organism>
<protein>
    <submittedName>
        <fullName evidence="8">Fe-S-cluster-containing hydrogenase component 2</fullName>
    </submittedName>
</protein>
<evidence type="ECO:0000256" key="2">
    <source>
        <dbReference type="ARBA" id="ARBA00022485"/>
    </source>
</evidence>
<dbReference type="Pfam" id="PF13237">
    <property type="entry name" value="Fer4_10"/>
    <property type="match status" value="1"/>
</dbReference>
<dbReference type="PROSITE" id="PS51379">
    <property type="entry name" value="4FE4S_FER_2"/>
    <property type="match status" value="3"/>
</dbReference>
<dbReference type="AlphaFoldDB" id="A0A1G8YKH5"/>
<dbReference type="InterPro" id="IPR050294">
    <property type="entry name" value="RnfB_subfamily"/>
</dbReference>
<dbReference type="Pfam" id="PF12800">
    <property type="entry name" value="Fer4_4"/>
    <property type="match status" value="1"/>
</dbReference>
<evidence type="ECO:0000256" key="3">
    <source>
        <dbReference type="ARBA" id="ARBA00022723"/>
    </source>
</evidence>
<accession>A0A1G8YKH5</accession>
<dbReference type="SUPFAM" id="SSF54862">
    <property type="entry name" value="4Fe-4S ferredoxins"/>
    <property type="match status" value="1"/>
</dbReference>
<keyword evidence="5" id="KW-0408">Iron</keyword>